<comment type="caution">
    <text evidence="2">The sequence shown here is derived from an EMBL/GenBank/DDBJ whole genome shotgun (WGS) entry which is preliminary data.</text>
</comment>
<dbReference type="Proteomes" id="UP001408789">
    <property type="component" value="Unassembled WGS sequence"/>
</dbReference>
<accession>A0AAP0CTL3</accession>
<dbReference type="Pfam" id="PF03004">
    <property type="entry name" value="Transposase_24"/>
    <property type="match status" value="1"/>
</dbReference>
<dbReference type="AlphaFoldDB" id="A0AAP0CTL3"/>
<sequence>MARTRGGKVHASGRKELSSRSDADAARQNPSSRRRDIVYIEEPGSRSGANPPLRRPRSQVSNFKGKGKNIVKGKKTTCGSYVWIRGGKSGAGSNSRVAKGDVMADMAGVLRNTTMLHDIDDDDDEEEVEVDDSGEDDGGEYGDGEDGGDGLSDADGFNDGDFGEEASNISGRKWIKRHGKKFACQTVHRSARLILEQHLDGDWVTFKQVPLNKRRKMFNNFRTKWRWDPRDDQDVYEGFINVLKDRFRDKMRGWRVESKQKARDAGHDIADDEENFEITCNFPPDAVLPERWQRMCKIWNTPKWLNKSVAGRKNRSNEASRHTGGSMGFDEHRIQLEKRNSGPVGFDWVFIDTHATKECKKRLRAGEIDVNDLDKLEFVTDQSKQSFTSFARELERLYGKKDSKNPKGRDDHAVWESVHPESRGSHMFGIGSSDPYFVLNGTPSSTACGSISYGDARQSQEVQNELQKQREARERLENRLAQMERDRVELEREREREREEQDLKEQKLQKQIEEIMEGLAEK</sequence>
<evidence type="ECO:0008006" key="4">
    <source>
        <dbReference type="Google" id="ProtNLM"/>
    </source>
</evidence>
<proteinExistence type="predicted"/>
<protein>
    <recommendedName>
        <fullName evidence="4">Transposase</fullName>
    </recommendedName>
</protein>
<feature type="region of interest" description="Disordered" evidence="1">
    <location>
        <begin position="116"/>
        <end position="162"/>
    </location>
</feature>
<dbReference type="PANTHER" id="PTHR33411">
    <property type="entry name" value="OS08G0392500 PROTEIN"/>
    <property type="match status" value="1"/>
</dbReference>
<gene>
    <name evidence="2" type="ORF">SSX86_021727</name>
</gene>
<keyword evidence="3" id="KW-1185">Reference proteome</keyword>
<evidence type="ECO:0000256" key="1">
    <source>
        <dbReference type="SAM" id="MobiDB-lite"/>
    </source>
</evidence>
<feature type="compositionally biased region" description="Basic residues" evidence="1">
    <location>
        <begin position="1"/>
        <end position="12"/>
    </location>
</feature>
<dbReference type="InterPro" id="IPR004252">
    <property type="entry name" value="Probable_transposase_24"/>
</dbReference>
<feature type="region of interest" description="Disordered" evidence="1">
    <location>
        <begin position="1"/>
        <end position="71"/>
    </location>
</feature>
<evidence type="ECO:0000313" key="2">
    <source>
        <dbReference type="EMBL" id="KAK9059108.1"/>
    </source>
</evidence>
<feature type="compositionally biased region" description="Basic and acidic residues" evidence="1">
    <location>
        <begin position="13"/>
        <end position="25"/>
    </location>
</feature>
<dbReference type="EMBL" id="JBCNJP010000021">
    <property type="protein sequence ID" value="KAK9059108.1"/>
    <property type="molecule type" value="Genomic_DNA"/>
</dbReference>
<feature type="compositionally biased region" description="Acidic residues" evidence="1">
    <location>
        <begin position="119"/>
        <end position="148"/>
    </location>
</feature>
<organism evidence="2 3">
    <name type="scientific">Deinandra increscens subsp. villosa</name>
    <dbReference type="NCBI Taxonomy" id="3103831"/>
    <lineage>
        <taxon>Eukaryota</taxon>
        <taxon>Viridiplantae</taxon>
        <taxon>Streptophyta</taxon>
        <taxon>Embryophyta</taxon>
        <taxon>Tracheophyta</taxon>
        <taxon>Spermatophyta</taxon>
        <taxon>Magnoliopsida</taxon>
        <taxon>eudicotyledons</taxon>
        <taxon>Gunneridae</taxon>
        <taxon>Pentapetalae</taxon>
        <taxon>asterids</taxon>
        <taxon>campanulids</taxon>
        <taxon>Asterales</taxon>
        <taxon>Asteraceae</taxon>
        <taxon>Asteroideae</taxon>
        <taxon>Heliantheae alliance</taxon>
        <taxon>Madieae</taxon>
        <taxon>Madiinae</taxon>
        <taxon>Deinandra</taxon>
    </lineage>
</organism>
<feature type="region of interest" description="Disordered" evidence="1">
    <location>
        <begin position="310"/>
        <end position="331"/>
    </location>
</feature>
<name>A0AAP0CTL3_9ASTR</name>
<dbReference type="PANTHER" id="PTHR33411:SF22">
    <property type="entry name" value="MUCIN-1-LIKE ISOFORM X1"/>
    <property type="match status" value="1"/>
</dbReference>
<evidence type="ECO:0000313" key="3">
    <source>
        <dbReference type="Proteomes" id="UP001408789"/>
    </source>
</evidence>
<reference evidence="2 3" key="1">
    <citation type="submission" date="2024-04" db="EMBL/GenBank/DDBJ databases">
        <title>The reference genome of an endangered Asteraceae, Deinandra increscens subsp. villosa, native to the Central Coast of California.</title>
        <authorList>
            <person name="Guilliams M."/>
            <person name="Hasenstab-Lehman K."/>
            <person name="Meyer R."/>
            <person name="Mcevoy S."/>
        </authorList>
    </citation>
    <scope>NUCLEOTIDE SEQUENCE [LARGE SCALE GENOMIC DNA]</scope>
    <source>
        <tissue evidence="2">Leaf</tissue>
    </source>
</reference>
<feature type="region of interest" description="Disordered" evidence="1">
    <location>
        <begin position="477"/>
        <end position="507"/>
    </location>
</feature>